<dbReference type="EMBL" id="CP002873">
    <property type="protein sequence ID" value="AGA67226.1"/>
    <property type="molecule type" value="Genomic_DNA"/>
</dbReference>
<organism evidence="1 2">
    <name type="scientific">Brachyspira pilosicoli P43/6/78</name>
    <dbReference type="NCBI Taxonomy" id="1042417"/>
    <lineage>
        <taxon>Bacteria</taxon>
        <taxon>Pseudomonadati</taxon>
        <taxon>Spirochaetota</taxon>
        <taxon>Spirochaetia</taxon>
        <taxon>Brachyspirales</taxon>
        <taxon>Brachyspiraceae</taxon>
        <taxon>Brachyspira</taxon>
    </lineage>
</organism>
<reference evidence="1 2" key="1">
    <citation type="journal article" date="2013" name="Genome Announc.">
        <title>Complete Genome Sequence of the Porcine Strain Brachyspira pilosicoli P43/6/78(T.).</title>
        <authorList>
            <person name="Lin C."/>
            <person name="den Bakker H.C."/>
            <person name="Suzuki H."/>
            <person name="Lefebure T."/>
            <person name="Ponnala L."/>
            <person name="Sun Q."/>
            <person name="Stanhope M.J."/>
            <person name="Wiedmann M."/>
            <person name="Duhamel G.E."/>
        </authorList>
    </citation>
    <scope>NUCLEOTIDE SEQUENCE [LARGE SCALE GENOMIC DNA]</scope>
    <source>
        <strain evidence="1 2">P43/6/78</strain>
    </source>
</reference>
<evidence type="ECO:0000313" key="2">
    <source>
        <dbReference type="Proteomes" id="UP000010793"/>
    </source>
</evidence>
<evidence type="ECO:0000313" key="1">
    <source>
        <dbReference type="EMBL" id="AGA67226.1"/>
    </source>
</evidence>
<proteinExistence type="predicted"/>
<dbReference type="Proteomes" id="UP000010793">
    <property type="component" value="Chromosome"/>
</dbReference>
<protein>
    <submittedName>
        <fullName evidence="1">Uncharacterized protein</fullName>
    </submittedName>
</protein>
<accession>A0A3B6VMZ3</accession>
<gene>
    <name evidence="1" type="ORF">BPP43_10250</name>
</gene>
<dbReference type="AlphaFoldDB" id="A0A3B6VMZ3"/>
<dbReference type="KEGG" id="bpip:BPP43_10250"/>
<name>A0A3B6VMZ3_BRAPL</name>
<sequence length="30" mass="3683">MMLKEKLKVQIKKCRNNLREVFVSDYVIWA</sequence>
<keyword evidence="2" id="KW-1185">Reference proteome</keyword>